<name>A0A6A6V6G6_9PLEO</name>
<dbReference type="PANTHER" id="PTHR47551:SF1">
    <property type="entry name" value="TUBULIN--TYROSINE LIGASE PBY1-RELATED"/>
    <property type="match status" value="1"/>
</dbReference>
<dbReference type="Pfam" id="PF03133">
    <property type="entry name" value="TTL"/>
    <property type="match status" value="1"/>
</dbReference>
<dbReference type="InterPro" id="IPR004344">
    <property type="entry name" value="TTL/TTLL_fam"/>
</dbReference>
<dbReference type="OrthoDB" id="202825at2759"/>
<feature type="region of interest" description="Disordered" evidence="1">
    <location>
        <begin position="456"/>
        <end position="495"/>
    </location>
</feature>
<dbReference type="InterPro" id="IPR027746">
    <property type="entry name" value="TTL"/>
</dbReference>
<feature type="region of interest" description="Disordered" evidence="1">
    <location>
        <begin position="184"/>
        <end position="216"/>
    </location>
</feature>
<organism evidence="3 4">
    <name type="scientific">Sporormia fimetaria CBS 119925</name>
    <dbReference type="NCBI Taxonomy" id="1340428"/>
    <lineage>
        <taxon>Eukaryota</taxon>
        <taxon>Fungi</taxon>
        <taxon>Dikarya</taxon>
        <taxon>Ascomycota</taxon>
        <taxon>Pezizomycotina</taxon>
        <taxon>Dothideomycetes</taxon>
        <taxon>Pleosporomycetidae</taxon>
        <taxon>Pleosporales</taxon>
        <taxon>Sporormiaceae</taxon>
        <taxon>Sporormia</taxon>
    </lineage>
</organism>
<proteinExistence type="predicted"/>
<dbReference type="GO" id="GO:0000932">
    <property type="term" value="C:P-body"/>
    <property type="evidence" value="ECO:0007669"/>
    <property type="project" value="TreeGrafter"/>
</dbReference>
<evidence type="ECO:0000256" key="2">
    <source>
        <dbReference type="SAM" id="Phobius"/>
    </source>
</evidence>
<evidence type="ECO:0000313" key="4">
    <source>
        <dbReference type="Proteomes" id="UP000799440"/>
    </source>
</evidence>
<feature type="compositionally biased region" description="Acidic residues" evidence="1">
    <location>
        <begin position="184"/>
        <end position="208"/>
    </location>
</feature>
<dbReference type="PANTHER" id="PTHR47551">
    <property type="entry name" value="TUBULIN--TYROSINE LIGASE PBY1-RELATED"/>
    <property type="match status" value="1"/>
</dbReference>
<reference evidence="3" key="1">
    <citation type="journal article" date="2020" name="Stud. Mycol.">
        <title>101 Dothideomycetes genomes: a test case for predicting lifestyles and emergence of pathogens.</title>
        <authorList>
            <person name="Haridas S."/>
            <person name="Albert R."/>
            <person name="Binder M."/>
            <person name="Bloem J."/>
            <person name="Labutti K."/>
            <person name="Salamov A."/>
            <person name="Andreopoulos B."/>
            <person name="Baker S."/>
            <person name="Barry K."/>
            <person name="Bills G."/>
            <person name="Bluhm B."/>
            <person name="Cannon C."/>
            <person name="Castanera R."/>
            <person name="Culley D."/>
            <person name="Daum C."/>
            <person name="Ezra D."/>
            <person name="Gonzalez J."/>
            <person name="Henrissat B."/>
            <person name="Kuo A."/>
            <person name="Liang C."/>
            <person name="Lipzen A."/>
            <person name="Lutzoni F."/>
            <person name="Magnuson J."/>
            <person name="Mondo S."/>
            <person name="Nolan M."/>
            <person name="Ohm R."/>
            <person name="Pangilinan J."/>
            <person name="Park H.-J."/>
            <person name="Ramirez L."/>
            <person name="Alfaro M."/>
            <person name="Sun H."/>
            <person name="Tritt A."/>
            <person name="Yoshinaga Y."/>
            <person name="Zwiers L.-H."/>
            <person name="Turgeon B."/>
            <person name="Goodwin S."/>
            <person name="Spatafora J."/>
            <person name="Crous P."/>
            <person name="Grigoriev I."/>
        </authorList>
    </citation>
    <scope>NUCLEOTIDE SEQUENCE</scope>
    <source>
        <strain evidence="3">CBS 119925</strain>
    </source>
</reference>
<dbReference type="AlphaFoldDB" id="A0A6A6V6G6"/>
<evidence type="ECO:0000313" key="3">
    <source>
        <dbReference type="EMBL" id="KAF2745476.1"/>
    </source>
</evidence>
<keyword evidence="2" id="KW-0472">Membrane</keyword>
<accession>A0A6A6V6G6</accession>
<keyword evidence="2" id="KW-1133">Transmembrane helix</keyword>
<dbReference type="SUPFAM" id="SSF56059">
    <property type="entry name" value="Glutathione synthetase ATP-binding domain-like"/>
    <property type="match status" value="1"/>
</dbReference>
<dbReference type="Proteomes" id="UP000799440">
    <property type="component" value="Unassembled WGS sequence"/>
</dbReference>
<feature type="transmembrane region" description="Helical" evidence="2">
    <location>
        <begin position="667"/>
        <end position="686"/>
    </location>
</feature>
<keyword evidence="4" id="KW-1185">Reference proteome</keyword>
<dbReference type="PROSITE" id="PS51221">
    <property type="entry name" value="TTL"/>
    <property type="match status" value="1"/>
</dbReference>
<dbReference type="EMBL" id="MU006582">
    <property type="protein sequence ID" value="KAF2745476.1"/>
    <property type="molecule type" value="Genomic_DNA"/>
</dbReference>
<gene>
    <name evidence="3" type="ORF">M011DRAFT_460065</name>
</gene>
<sequence>MAQENHSSGEANKIYALINYEDEYVQPLILRALEKRLAATSYELIQSADQLPSSNSRFLQWLQYEELDFQHCMSHSTTSLSNAYIIRKALIRKHYLSTTVANWITKHPVSVLKTHVKPSVEFEVDYAEFLDDALIEAYELKESWEKGEGKQAEEREWWILKPGMSERGQGIRLFSSEEELTEIFEEWDPDSDDEEEDEEDAERSDDESGDKGGNGIVTSHLRHFIAQPYIHPPLLLTPPGAEPDSGPRKFHIRTYVLAVGALKVYVYDDMLALFAARPYTPPWSSPSDAENLKAHLTNTCLQGSNDREGSVSTLKQLSQLPHTRNMSPGWVDRVKQQIFDITGAVFEAAARGMSIHFQALPNSFELFGLDFMIEDNEELTTYLLEVNAFPDFRQTGEDAKGVVEGLMEGVVDVAIKPFFGLQADESEETDGAKGLVKVLDIDLAFSGSVLTTTPTFWKPPPPTLENLGPPARLGGTSPGTLRKRPGPGFLSRSGSFRANHEVRISSVEPHHTPANHLSALPVHRRPLAEPANVIPYQTFALPPPPTATMGDQPPITPSADSDMVDLAEVDPSPVDETPVDVKETYFTSQPSPRSSSPGTSGLGLGNHGPAYYLTRLQKYSTYTFTLFTAMHLTNTSLIPLLTRSVPESNRYLLLTRPYYQSLLAEPLLVAIPLVTHVASGVALRFYRRRQALKRYGAEEREDRRSIPWPRFSGTTR</sequence>
<evidence type="ECO:0000256" key="1">
    <source>
        <dbReference type="SAM" id="MobiDB-lite"/>
    </source>
</evidence>
<keyword evidence="2" id="KW-0812">Transmembrane</keyword>
<dbReference type="Gene3D" id="3.30.470.20">
    <property type="entry name" value="ATP-grasp fold, B domain"/>
    <property type="match status" value="1"/>
</dbReference>
<protein>
    <submittedName>
        <fullName evidence="3">TTL-domain-containing protein</fullName>
    </submittedName>
</protein>